<dbReference type="OrthoDB" id="10013825at2759"/>
<sequence>MEDNQYKSLIGKILVEDDAPIPCDVPSSQVVRHSDLPEKHRIIKPGMVYTTDFVEDRLNVKVKEDGLITAVHYG</sequence>
<accession>A0A4P9XMM4</accession>
<dbReference type="Gene3D" id="3.30.10.10">
    <property type="entry name" value="Trypsin Inhibitor V, subunit A"/>
    <property type="match status" value="1"/>
</dbReference>
<gene>
    <name evidence="1" type="ORF">THASP1DRAFT_31043</name>
</gene>
<name>A0A4P9XMM4_9FUNG</name>
<proteinExistence type="predicted"/>
<evidence type="ECO:0008006" key="3">
    <source>
        <dbReference type="Google" id="ProtNLM"/>
    </source>
</evidence>
<keyword evidence="2" id="KW-1185">Reference proteome</keyword>
<protein>
    <recommendedName>
        <fullName evidence="3">Peptidase inhibitor I78 family-domain-containing protein</fullName>
    </recommendedName>
</protein>
<evidence type="ECO:0000313" key="2">
    <source>
        <dbReference type="Proteomes" id="UP000271241"/>
    </source>
</evidence>
<dbReference type="PANTHER" id="PTHR39600">
    <property type="entry name" value="PEPTIDASE INHIBITOR I78 FAMILY PROTEIN"/>
    <property type="match status" value="1"/>
</dbReference>
<dbReference type="InterPro" id="IPR021719">
    <property type="entry name" value="Prot_inh_I78"/>
</dbReference>
<reference evidence="2" key="1">
    <citation type="journal article" date="2018" name="Nat. Microbiol.">
        <title>Leveraging single-cell genomics to expand the fungal tree of life.</title>
        <authorList>
            <person name="Ahrendt S.R."/>
            <person name="Quandt C.A."/>
            <person name="Ciobanu D."/>
            <person name="Clum A."/>
            <person name="Salamov A."/>
            <person name="Andreopoulos B."/>
            <person name="Cheng J.F."/>
            <person name="Woyke T."/>
            <person name="Pelin A."/>
            <person name="Henrissat B."/>
            <person name="Reynolds N.K."/>
            <person name="Benny G.L."/>
            <person name="Smith M.E."/>
            <person name="James T.Y."/>
            <person name="Grigoriev I.V."/>
        </authorList>
    </citation>
    <scope>NUCLEOTIDE SEQUENCE [LARGE SCALE GENOMIC DNA]</scope>
    <source>
        <strain evidence="2">RSA 1356</strain>
    </source>
</reference>
<dbReference type="PANTHER" id="PTHR39600:SF1">
    <property type="entry name" value="PEPTIDASE INHIBITOR I78 FAMILY PROTEIN"/>
    <property type="match status" value="1"/>
</dbReference>
<dbReference type="AlphaFoldDB" id="A0A4P9XMM4"/>
<evidence type="ECO:0000313" key="1">
    <source>
        <dbReference type="EMBL" id="RKP07145.1"/>
    </source>
</evidence>
<dbReference type="EMBL" id="KZ992759">
    <property type="protein sequence ID" value="RKP07145.1"/>
    <property type="molecule type" value="Genomic_DNA"/>
</dbReference>
<organism evidence="1 2">
    <name type="scientific">Thamnocephalis sphaerospora</name>
    <dbReference type="NCBI Taxonomy" id="78915"/>
    <lineage>
        <taxon>Eukaryota</taxon>
        <taxon>Fungi</taxon>
        <taxon>Fungi incertae sedis</taxon>
        <taxon>Zoopagomycota</taxon>
        <taxon>Zoopagomycotina</taxon>
        <taxon>Zoopagomycetes</taxon>
        <taxon>Zoopagales</taxon>
        <taxon>Sigmoideomycetaceae</taxon>
        <taxon>Thamnocephalis</taxon>
    </lineage>
</organism>
<dbReference type="Pfam" id="PF11720">
    <property type="entry name" value="Inhibitor_I78"/>
    <property type="match status" value="1"/>
</dbReference>
<dbReference type="Proteomes" id="UP000271241">
    <property type="component" value="Unassembled WGS sequence"/>
</dbReference>